<dbReference type="EMBL" id="FQXU01000019">
    <property type="protein sequence ID" value="SHI73630.1"/>
    <property type="molecule type" value="Genomic_DNA"/>
</dbReference>
<gene>
    <name evidence="1" type="ORF">SAMN02745941_04250</name>
</gene>
<feature type="non-terminal residue" evidence="1">
    <location>
        <position position="1"/>
    </location>
</feature>
<accession>A0A1M6DKD2</accession>
<dbReference type="Gene3D" id="2.60.120.260">
    <property type="entry name" value="Galactose-binding domain-like"/>
    <property type="match status" value="1"/>
</dbReference>
<protein>
    <recommendedName>
        <fullName evidence="3">Carbohydrate binding module (Family 6)</fullName>
    </recommendedName>
</protein>
<evidence type="ECO:0000313" key="1">
    <source>
        <dbReference type="EMBL" id="SHI73630.1"/>
    </source>
</evidence>
<name>A0A1M6DKD2_9CLOT</name>
<evidence type="ECO:0000313" key="2">
    <source>
        <dbReference type="Proteomes" id="UP000184241"/>
    </source>
</evidence>
<organism evidence="1 2">
    <name type="scientific">Clostridium intestinale DSM 6191</name>
    <dbReference type="NCBI Taxonomy" id="1121320"/>
    <lineage>
        <taxon>Bacteria</taxon>
        <taxon>Bacillati</taxon>
        <taxon>Bacillota</taxon>
        <taxon>Clostridia</taxon>
        <taxon>Eubacteriales</taxon>
        <taxon>Clostridiaceae</taxon>
        <taxon>Clostridium</taxon>
    </lineage>
</organism>
<dbReference type="Proteomes" id="UP000184241">
    <property type="component" value="Unassembled WGS sequence"/>
</dbReference>
<sequence>SNATITTKVGDYLEFKFNGTGLRLFAYTNAFRGIAKVTIDGQAYTSDNYSASDVFQNKVFEKTGLTDSEHTVKIEVTNTKNSASQNYAICLDAIEVLK</sequence>
<proteinExistence type="predicted"/>
<dbReference type="AlphaFoldDB" id="A0A1M6DKD2"/>
<reference evidence="1 2" key="1">
    <citation type="submission" date="2016-11" db="EMBL/GenBank/DDBJ databases">
        <authorList>
            <person name="Jaros S."/>
            <person name="Januszkiewicz K."/>
            <person name="Wedrychowicz H."/>
        </authorList>
    </citation>
    <scope>NUCLEOTIDE SEQUENCE [LARGE SCALE GENOMIC DNA]</scope>
    <source>
        <strain evidence="1 2">DSM 6191</strain>
    </source>
</reference>
<evidence type="ECO:0008006" key="3">
    <source>
        <dbReference type="Google" id="ProtNLM"/>
    </source>
</evidence>